<dbReference type="SUPFAM" id="SSF52047">
    <property type="entry name" value="RNI-like"/>
    <property type="match status" value="1"/>
</dbReference>
<evidence type="ECO:0000256" key="1">
    <source>
        <dbReference type="SAM" id="MobiDB-lite"/>
    </source>
</evidence>
<protein>
    <submittedName>
        <fullName evidence="2">Uncharacterized protein</fullName>
    </submittedName>
</protein>
<name>A0A813HFX8_POLGL</name>
<feature type="region of interest" description="Disordered" evidence="1">
    <location>
        <begin position="258"/>
        <end position="356"/>
    </location>
</feature>
<feature type="compositionally biased region" description="Acidic residues" evidence="1">
    <location>
        <begin position="289"/>
        <end position="303"/>
    </location>
</feature>
<reference evidence="2" key="1">
    <citation type="submission" date="2021-02" db="EMBL/GenBank/DDBJ databases">
        <authorList>
            <person name="Dougan E. K."/>
            <person name="Rhodes N."/>
            <person name="Thang M."/>
            <person name="Chan C."/>
        </authorList>
    </citation>
    <scope>NUCLEOTIDE SEQUENCE</scope>
</reference>
<feature type="region of interest" description="Disordered" evidence="1">
    <location>
        <begin position="1"/>
        <end position="30"/>
    </location>
</feature>
<feature type="compositionally biased region" description="Acidic residues" evidence="1">
    <location>
        <begin position="267"/>
        <end position="282"/>
    </location>
</feature>
<sequence length="1589" mass="174825">MRLSPQASFSRQASGSSSGSTRIRPRLHTGLSRMQSFKPNRAKAEANAASLTSEKWAGVLGLSYSDIVEARLEDRKKKFFEDFYGAEAEGLVLRSALFFQMMKLLGPSAPCPEGMAALRTAEKSEEEERILSGGEPLWLVVDSVMHSATYNVGRSHSSTPSKKSAKLATADKSKEDVEAWQEFWIHYRQMTNSLKATLKPVPDDDEPFPVPLLPGPGKGGLLKAGSPAARICQKGVIFEEQRRALRYRRYMRKVSVQESDSYLDLGSSEEDYDIDEEDDEEDNIHVTEEVPEEEEEVAEEVQAEEEKLNKEKPEAVEVTPSKEEAERKLARKARRASLETAAISPSARRNGTGQLGSTMESAVINLNLPSIARGISEDPKKPGVELRSFRSFSDYKRRQELLVDLPSATPRAQMTSLPTQMGTSRMKLTYSATEAETVGGSGHRSSKPGTPRRVGRQGLSLNRLPGPESAQKNSTSGYPEPKGASQSSKVKLQAATAAAAKAEPLEVVKYLGSLPQREWSTAMCELLKSREWRTQQHGVLVNRPHSPLSSSRAEAQLPPQMQFHRPWSREGGADKFSGKDDGYMSPVHRYAKVCLVSGVQPQTASVRFLASLPPSLDIRGAGYSDEDLLALSAALPFDGGLEALDMGQNPRVTDISACSFLRTLTSREPTDTIYALRLDQCSRLGGETIMLCTKLLRACLLELQSLDLSGIAIGSTEYPALASAIESHPRLRDIRLADTGLGFSNAAMAAQVVASLVSNVNIESMELGWNCLDSACFETLGRGVTESTHLNHLGVASTAPRSGPGGMSPVLGFLELLAGDKSLTSLDISNNSLDSTAALMLEYALKFHPKIMYLDISKNPLGLQGMRPLLRLFASNGCPELARIVTEECTDMGEQTDSSLGLFDNDPSGRYRLDMSDPCHRTLFRLLLNRLVLELPFKAPVSTFVRGATLFSTDKEMPYSVDTIKSKKGNWQVPTSGHLCFELDYQDLLFHGEQDPECPATLVVDRMVRKIKLSVTKMRKVLALLCHVKSASVYGADDLLQALSQDFLLDSDQANALCKTGCTQVNCATDSTKAVLKLLPCLVGPLQIRKAVQGTVSLGDLLRVEQVGQALMSLNLENPTGRYRLLLSETVTRFAAQQLMLLNRWQAHIWKSAGTIDISKYGTGKCFRNEMLNTRPFTLPAEEWTLPNNGLFDFDFVSLHRPPKGAEPLAQEVWGTVLGFVRDALGAVKGPGRGKQKLSSEHVLWALRGFSSRIWILSSQLRNLLCAFANAEDRQDVFAMFFLRCVDWPINGKLCYSKFDEQQFSSLRTRLGYLNLFPFFQPEQTSHELNLTEYEQRRTLHVLVKLANTEHISNIKKPRIDLTGSGVYEGLELGIPISWDAYDAIAPEGILTASYACSMGNVRFKMRRRLAVTHGGWHCLSEDVAILAKSVQFWVYLPNVPSEAIRVLIFLMRYFGTLEQAFLWCDSSKGAKLNRQEFVARLLKAMQLEASGHVFGLKAAPATAMTSANKRGKLGAPAGANSTDNMFLNSGAGAPISARQVSAESRQSPTEENDSSAVGAHDEKKEMISSVYRPPAEFTGPLIGDARDI</sequence>
<feature type="compositionally biased region" description="Low complexity" evidence="1">
    <location>
        <begin position="1"/>
        <end position="20"/>
    </location>
</feature>
<feature type="compositionally biased region" description="Polar residues" evidence="1">
    <location>
        <begin position="1539"/>
        <end position="1550"/>
    </location>
</feature>
<accession>A0A813HFX8</accession>
<feature type="region of interest" description="Disordered" evidence="1">
    <location>
        <begin position="404"/>
        <end position="490"/>
    </location>
</feature>
<gene>
    <name evidence="2" type="ORF">PGLA1383_LOCUS52419</name>
</gene>
<keyword evidence="3" id="KW-1185">Reference proteome</keyword>
<dbReference type="PANTHER" id="PTHR24114">
    <property type="entry name" value="LEUCINE RICH REPEAT FAMILY PROTEIN"/>
    <property type="match status" value="1"/>
</dbReference>
<evidence type="ECO:0000313" key="2">
    <source>
        <dbReference type="EMBL" id="CAE8637019.1"/>
    </source>
</evidence>
<feature type="compositionally biased region" description="Basic and acidic residues" evidence="1">
    <location>
        <begin position="304"/>
        <end position="328"/>
    </location>
</feature>
<feature type="compositionally biased region" description="Polar residues" evidence="1">
    <location>
        <begin position="410"/>
        <end position="423"/>
    </location>
</feature>
<dbReference type="PANTHER" id="PTHR24114:SF2">
    <property type="entry name" value="F-BOX DOMAIN-CONTAINING PROTEIN-RELATED"/>
    <property type="match status" value="1"/>
</dbReference>
<dbReference type="EMBL" id="CAJNNV010031594">
    <property type="protein sequence ID" value="CAE8637019.1"/>
    <property type="molecule type" value="Genomic_DNA"/>
</dbReference>
<feature type="compositionally biased region" description="Polar residues" evidence="1">
    <location>
        <begin position="151"/>
        <end position="162"/>
    </location>
</feature>
<dbReference type="OrthoDB" id="427950at2759"/>
<feature type="region of interest" description="Disordered" evidence="1">
    <location>
        <begin position="151"/>
        <end position="171"/>
    </location>
</feature>
<dbReference type="Gene3D" id="3.80.10.10">
    <property type="entry name" value="Ribonuclease Inhibitor"/>
    <property type="match status" value="1"/>
</dbReference>
<feature type="compositionally biased region" description="Polar residues" evidence="1">
    <location>
        <begin position="347"/>
        <end position="356"/>
    </location>
</feature>
<proteinExistence type="predicted"/>
<comment type="caution">
    <text evidence="2">The sequence shown here is derived from an EMBL/GenBank/DDBJ whole genome shotgun (WGS) entry which is preliminary data.</text>
</comment>
<evidence type="ECO:0000313" key="3">
    <source>
        <dbReference type="Proteomes" id="UP000654075"/>
    </source>
</evidence>
<dbReference type="InterPro" id="IPR052394">
    <property type="entry name" value="LRR-containing"/>
</dbReference>
<dbReference type="InterPro" id="IPR032675">
    <property type="entry name" value="LRR_dom_sf"/>
</dbReference>
<feature type="region of interest" description="Disordered" evidence="1">
    <location>
        <begin position="1538"/>
        <end position="1589"/>
    </location>
</feature>
<organism evidence="2 3">
    <name type="scientific">Polarella glacialis</name>
    <name type="common">Dinoflagellate</name>
    <dbReference type="NCBI Taxonomy" id="89957"/>
    <lineage>
        <taxon>Eukaryota</taxon>
        <taxon>Sar</taxon>
        <taxon>Alveolata</taxon>
        <taxon>Dinophyceae</taxon>
        <taxon>Suessiales</taxon>
        <taxon>Suessiaceae</taxon>
        <taxon>Polarella</taxon>
    </lineage>
</organism>
<dbReference type="Proteomes" id="UP000654075">
    <property type="component" value="Unassembled WGS sequence"/>
</dbReference>